<keyword evidence="1" id="KW-0812">Transmembrane</keyword>
<evidence type="ECO:0000313" key="3">
    <source>
        <dbReference type="EMBL" id="QJR37318.1"/>
    </source>
</evidence>
<dbReference type="Proteomes" id="UP000500938">
    <property type="component" value="Chromosome"/>
</dbReference>
<keyword evidence="1" id="KW-1133">Transmembrane helix</keyword>
<dbReference type="AlphaFoldDB" id="A0A6M4IT76"/>
<evidence type="ECO:0000313" key="4">
    <source>
        <dbReference type="Proteomes" id="UP000500938"/>
    </source>
</evidence>
<keyword evidence="4" id="KW-1185">Reference proteome</keyword>
<gene>
    <name evidence="3" type="ORF">HKW67_18290</name>
</gene>
<reference evidence="3 4" key="1">
    <citation type="submission" date="2020-05" db="EMBL/GenBank/DDBJ databases">
        <title>Complete genome sequence of Gemmatimonas greenlandica TET16.</title>
        <authorList>
            <person name="Zeng Y."/>
        </authorList>
    </citation>
    <scope>NUCLEOTIDE SEQUENCE [LARGE SCALE GENOMIC DNA]</scope>
    <source>
        <strain evidence="3 4">TET16</strain>
    </source>
</reference>
<proteinExistence type="predicted"/>
<sequence length="138" mass="14336">MTGIEWIVVLGGTATIVWINWYFFASSPVTASVTASAVASVATAGATATAGPPSITITVDGGYSPQSVQVPAGQPVRLIFDRRDTGSCSDEVVFPDFGIRKFLPTGQQTTIEITPPKAGTYAFMCGMSMLRGSVIAVA</sequence>
<evidence type="ECO:0000256" key="1">
    <source>
        <dbReference type="SAM" id="Phobius"/>
    </source>
</evidence>
<dbReference type="SUPFAM" id="SSF49503">
    <property type="entry name" value="Cupredoxins"/>
    <property type="match status" value="1"/>
</dbReference>
<keyword evidence="1" id="KW-0472">Membrane</keyword>
<feature type="domain" description="EfeO-type cupredoxin-like" evidence="2">
    <location>
        <begin position="37"/>
        <end position="136"/>
    </location>
</feature>
<dbReference type="InterPro" id="IPR008972">
    <property type="entry name" value="Cupredoxin"/>
</dbReference>
<dbReference type="KEGG" id="ggr:HKW67_18290"/>
<feature type="transmembrane region" description="Helical" evidence="1">
    <location>
        <begin position="6"/>
        <end position="24"/>
    </location>
</feature>
<dbReference type="RefSeq" id="WP_171226752.1">
    <property type="nucleotide sequence ID" value="NZ_CP053085.1"/>
</dbReference>
<evidence type="ECO:0000259" key="2">
    <source>
        <dbReference type="Pfam" id="PF13473"/>
    </source>
</evidence>
<dbReference type="Gene3D" id="2.60.40.420">
    <property type="entry name" value="Cupredoxins - blue copper proteins"/>
    <property type="match status" value="1"/>
</dbReference>
<organism evidence="3 4">
    <name type="scientific">Gemmatimonas groenlandica</name>
    <dbReference type="NCBI Taxonomy" id="2732249"/>
    <lineage>
        <taxon>Bacteria</taxon>
        <taxon>Pseudomonadati</taxon>
        <taxon>Gemmatimonadota</taxon>
        <taxon>Gemmatimonadia</taxon>
        <taxon>Gemmatimonadales</taxon>
        <taxon>Gemmatimonadaceae</taxon>
        <taxon>Gemmatimonas</taxon>
    </lineage>
</organism>
<name>A0A6M4IT76_9BACT</name>
<accession>A0A6M4IT76</accession>
<dbReference type="EMBL" id="CP053085">
    <property type="protein sequence ID" value="QJR37318.1"/>
    <property type="molecule type" value="Genomic_DNA"/>
</dbReference>
<dbReference type="InterPro" id="IPR028096">
    <property type="entry name" value="EfeO_Cupredoxin"/>
</dbReference>
<dbReference type="Pfam" id="PF13473">
    <property type="entry name" value="Cupredoxin_1"/>
    <property type="match status" value="1"/>
</dbReference>
<protein>
    <submittedName>
        <fullName evidence="3">Cupredoxin domain-containing protein</fullName>
    </submittedName>
</protein>